<keyword evidence="6" id="KW-1185">Reference proteome</keyword>
<organism evidence="5 6">
    <name type="scientific">Halorussus caseinilyticus</name>
    <dbReference type="NCBI Taxonomy" id="3034025"/>
    <lineage>
        <taxon>Archaea</taxon>
        <taxon>Methanobacteriati</taxon>
        <taxon>Methanobacteriota</taxon>
        <taxon>Stenosarchaea group</taxon>
        <taxon>Halobacteria</taxon>
        <taxon>Halobacteriales</taxon>
        <taxon>Haladaptataceae</taxon>
        <taxon>Halorussus</taxon>
    </lineage>
</organism>
<dbReference type="PANTHER" id="PTHR34236">
    <property type="entry name" value="DIMETHYL SULFOXIDE REDUCTASE TRANSCRIPTIONAL ACTIVATOR"/>
    <property type="match status" value="1"/>
</dbReference>
<dbReference type="PANTHER" id="PTHR34236:SF1">
    <property type="entry name" value="DIMETHYL SULFOXIDE REDUCTASE TRANSCRIPTIONAL ACTIVATOR"/>
    <property type="match status" value="1"/>
</dbReference>
<gene>
    <name evidence="5" type="ORF">ACFQJ6_15020</name>
</gene>
<sequence length="190" mass="21510">MRIEIERVAVEDENVTPYFWAAGGDFERFENALSDDPTVEETVTIEDHDDQRLYQVAWKRNTEGIVYAVSEADATILQATGEGTDWSVELLFPDDETVSEFQDYAAAHDLSFDLRWFHQSAHPEAFGKFEVTDEQREALVTAYREGYFEVPGEVSLGELADELGISKNAASARLHRGYANLVENTLIHDE</sequence>
<evidence type="ECO:0000313" key="5">
    <source>
        <dbReference type="EMBL" id="MFC7081215.1"/>
    </source>
</evidence>
<dbReference type="RefSeq" id="WP_382209969.1">
    <property type="nucleotide sequence ID" value="NZ_JBHSZH010000005.1"/>
</dbReference>
<dbReference type="InterPro" id="IPR031803">
    <property type="entry name" value="BAT_GAF/HTH-assoc"/>
</dbReference>
<dbReference type="InterPro" id="IPR007050">
    <property type="entry name" value="HTH_bacterioopsin"/>
</dbReference>
<name>A0ABD5WNB8_9EURY</name>
<keyword evidence="1" id="KW-0805">Transcription regulation</keyword>
<feature type="domain" description="HTH bat-type" evidence="3">
    <location>
        <begin position="132"/>
        <end position="181"/>
    </location>
</feature>
<evidence type="ECO:0000256" key="2">
    <source>
        <dbReference type="ARBA" id="ARBA00023163"/>
    </source>
</evidence>
<dbReference type="Proteomes" id="UP001596407">
    <property type="component" value="Unassembled WGS sequence"/>
</dbReference>
<dbReference type="EMBL" id="JBHSZH010000005">
    <property type="protein sequence ID" value="MFC7081215.1"/>
    <property type="molecule type" value="Genomic_DNA"/>
</dbReference>
<comment type="caution">
    <text evidence="5">The sequence shown here is derived from an EMBL/GenBank/DDBJ whole genome shotgun (WGS) entry which is preliminary data.</text>
</comment>
<dbReference type="Pfam" id="PF04967">
    <property type="entry name" value="HTH_10"/>
    <property type="match status" value="1"/>
</dbReference>
<evidence type="ECO:0000259" key="4">
    <source>
        <dbReference type="Pfam" id="PF15915"/>
    </source>
</evidence>
<dbReference type="SUPFAM" id="SSF88659">
    <property type="entry name" value="Sigma3 and sigma4 domains of RNA polymerase sigma factors"/>
    <property type="match status" value="1"/>
</dbReference>
<keyword evidence="2" id="KW-0804">Transcription</keyword>
<dbReference type="Gene3D" id="1.10.10.10">
    <property type="entry name" value="Winged helix-like DNA-binding domain superfamily/Winged helix DNA-binding domain"/>
    <property type="match status" value="1"/>
</dbReference>
<evidence type="ECO:0000259" key="3">
    <source>
        <dbReference type="Pfam" id="PF04967"/>
    </source>
</evidence>
<reference evidence="5 6" key="1">
    <citation type="journal article" date="2019" name="Int. J. Syst. Evol. Microbiol.">
        <title>The Global Catalogue of Microorganisms (GCM) 10K type strain sequencing project: providing services to taxonomists for standard genome sequencing and annotation.</title>
        <authorList>
            <consortium name="The Broad Institute Genomics Platform"/>
            <consortium name="The Broad Institute Genome Sequencing Center for Infectious Disease"/>
            <person name="Wu L."/>
            <person name="Ma J."/>
        </authorList>
    </citation>
    <scope>NUCLEOTIDE SEQUENCE [LARGE SCALE GENOMIC DNA]</scope>
    <source>
        <strain evidence="5 6">DT72</strain>
    </source>
</reference>
<proteinExistence type="predicted"/>
<feature type="domain" description="Bacterioopsin transcriptional activator GAF and HTH associated" evidence="4">
    <location>
        <begin position="2"/>
        <end position="124"/>
    </location>
</feature>
<dbReference type="InterPro" id="IPR013324">
    <property type="entry name" value="RNA_pol_sigma_r3/r4-like"/>
</dbReference>
<dbReference type="InterPro" id="IPR036388">
    <property type="entry name" value="WH-like_DNA-bd_sf"/>
</dbReference>
<accession>A0ABD5WNB8</accession>
<protein>
    <submittedName>
        <fullName evidence="5">Bacterio-opsin activator domain-containing protein</fullName>
    </submittedName>
</protein>
<evidence type="ECO:0000256" key="1">
    <source>
        <dbReference type="ARBA" id="ARBA00023015"/>
    </source>
</evidence>
<dbReference type="Pfam" id="PF15915">
    <property type="entry name" value="BAT"/>
    <property type="match status" value="1"/>
</dbReference>
<evidence type="ECO:0000313" key="6">
    <source>
        <dbReference type="Proteomes" id="UP001596407"/>
    </source>
</evidence>
<dbReference type="AlphaFoldDB" id="A0ABD5WNB8"/>